<comment type="caution">
    <text evidence="5">The sequence shown here is derived from an EMBL/GenBank/DDBJ whole genome shotgun (WGS) entry which is preliminary data.</text>
</comment>
<dbReference type="InterPro" id="IPR026444">
    <property type="entry name" value="Secre_tail"/>
</dbReference>
<dbReference type="Pfam" id="PF25778">
    <property type="entry name" value="DUF7948"/>
    <property type="match status" value="1"/>
</dbReference>
<sequence>MKKVHLIAFILFLAISNVKAATSAPLAFLENDGQVSDQYRQPRPDIQFSVKASPGLNIFIGNGAIHYQFSKADSSSSLRLGPSGRSPKSHHNLKAHKPNPAKYDMYRMDVELIGADPHAEIIKEEKQSYYENYFNENTGGQTVTAYNYTRITYRNIYPHIDWVLYLKDGRLEHEFIVHEGGRPGDIQLKYSGAKDLKINSADGSLTATTPQGAITEQAPKSYEVNGDQVASRFKLNGDIVSYETSLYKGELVIDPTLQWATYYGGTNIEQGNAVSTDSAGDAYITGYTLSTSGLATSGAHQVTFGGGYSDVYLAKFSSSGAILWSTYYGGSSEDVANGIATDRAGTIYITGTTYSLSGIATSAGYQGLGDTLNGDAFLAKFNSAGAILWGTFFGGINSDNGEGAAADSAGNIFVTGGTASSTGIATPGAYQTNNAAGNDGNAFLAKFNSAGGILWATYYGGGGDGTGAFAVATDAAGSAYITGTTTGANGISTPGAYQVNIANSNATNEAFLAKFNSAGAIEWGTYYGGSSDEWGTGVATDSSGNVFITGPTISTSGIATPGAYQTALIGGGDAFLAKFNTIGGILWATYYGGTDYGGQDGTGGTAVATDRQGNAYITGNTYSTAGIATAGAYQTDGDSLQGNAFLAKFDKTGAIVWASYYGGTGQDVGYGVAADSKGDAYITGTTYSLTGIATAGAYHAAGDSANGNAFLAKFNFCSAPVAGTITGDTSVCIGTAITLADTANGGVWSSGAGIALIDTTGKVTGQAPGSDTITYRVSNTCGSSSTILPIMVSNVPVPVITRGHDTLQTQNFAHYQWQLNGTDITGDTAAEIYVNRTGAYTVVVTNESGCIGSASFVVKTTGVNTLDEAQGISIFPNPASQSCTISLINYHGETISAKLMDMTGKEISDWSFATGSFTFPVSEFAKGVYMLEIGDDMSTRIVRKLVIE</sequence>
<dbReference type="Proteomes" id="UP001497522">
    <property type="component" value="Unassembled WGS sequence"/>
</dbReference>
<evidence type="ECO:0008006" key="7">
    <source>
        <dbReference type="Google" id="ProtNLM"/>
    </source>
</evidence>
<feature type="domain" description="DUF7948" evidence="4">
    <location>
        <begin position="28"/>
        <end position="256"/>
    </location>
</feature>
<feature type="domain" description="Secretion system C-terminal sorting" evidence="3">
    <location>
        <begin position="874"/>
        <end position="947"/>
    </location>
</feature>
<feature type="region of interest" description="Disordered" evidence="1">
    <location>
        <begin position="78"/>
        <end position="99"/>
    </location>
</feature>
<dbReference type="Pfam" id="PF06739">
    <property type="entry name" value="SBBP"/>
    <property type="match status" value="4"/>
</dbReference>
<organism evidence="5 6">
    <name type="scientific">Sphagnum jensenii</name>
    <dbReference type="NCBI Taxonomy" id="128206"/>
    <lineage>
        <taxon>Eukaryota</taxon>
        <taxon>Viridiplantae</taxon>
        <taxon>Streptophyta</taxon>
        <taxon>Embryophyta</taxon>
        <taxon>Bryophyta</taxon>
        <taxon>Sphagnophytina</taxon>
        <taxon>Sphagnopsida</taxon>
        <taxon>Sphagnales</taxon>
        <taxon>Sphagnaceae</taxon>
        <taxon>Sphagnum</taxon>
    </lineage>
</organism>
<evidence type="ECO:0000313" key="6">
    <source>
        <dbReference type="Proteomes" id="UP001497522"/>
    </source>
</evidence>
<feature type="compositionally biased region" description="Basic residues" evidence="1">
    <location>
        <begin position="87"/>
        <end position="99"/>
    </location>
</feature>
<gene>
    <name evidence="5" type="ORF">CSSPJE1EN2_LOCUS26324</name>
</gene>
<accession>A0ABP1A054</accession>
<dbReference type="InterPro" id="IPR010620">
    <property type="entry name" value="SBBP_repeat"/>
</dbReference>
<dbReference type="EMBL" id="CAXHBF010000511">
    <property type="protein sequence ID" value="CAK9856392.1"/>
    <property type="molecule type" value="Genomic_DNA"/>
</dbReference>
<dbReference type="NCBIfam" id="TIGR04183">
    <property type="entry name" value="Por_Secre_tail"/>
    <property type="match status" value="1"/>
</dbReference>
<evidence type="ECO:0000313" key="5">
    <source>
        <dbReference type="EMBL" id="CAK9856392.1"/>
    </source>
</evidence>
<name>A0ABP1A054_9BRYO</name>
<keyword evidence="6" id="KW-1185">Reference proteome</keyword>
<keyword evidence="2" id="KW-0732">Signal</keyword>
<feature type="chain" id="PRO_5046020886" description="Secretion system C-terminal sorting domain-containing protein" evidence="2">
    <location>
        <begin position="21"/>
        <end position="948"/>
    </location>
</feature>
<reference evidence="5" key="1">
    <citation type="submission" date="2024-03" db="EMBL/GenBank/DDBJ databases">
        <authorList>
            <consortium name="ELIXIR-Norway"/>
            <consortium name="Elixir Norway"/>
        </authorList>
    </citation>
    <scope>NUCLEOTIDE SEQUENCE</scope>
</reference>
<dbReference type="Pfam" id="PF18962">
    <property type="entry name" value="Por_Secre_tail"/>
    <property type="match status" value="1"/>
</dbReference>
<evidence type="ECO:0000256" key="1">
    <source>
        <dbReference type="SAM" id="MobiDB-lite"/>
    </source>
</evidence>
<feature type="signal peptide" evidence="2">
    <location>
        <begin position="1"/>
        <end position="20"/>
    </location>
</feature>
<dbReference type="InterPro" id="IPR057708">
    <property type="entry name" value="DUF7948"/>
</dbReference>
<protein>
    <recommendedName>
        <fullName evidence="7">Secretion system C-terminal sorting domain-containing protein</fullName>
    </recommendedName>
</protein>
<evidence type="ECO:0000256" key="2">
    <source>
        <dbReference type="SAM" id="SignalP"/>
    </source>
</evidence>
<proteinExistence type="predicted"/>
<dbReference type="PANTHER" id="PTHR35580:SF1">
    <property type="entry name" value="PHYTASE-LIKE DOMAIN-CONTAINING PROTEIN"/>
    <property type="match status" value="1"/>
</dbReference>
<dbReference type="PANTHER" id="PTHR35580">
    <property type="entry name" value="CELL SURFACE GLYCOPROTEIN (S-LAYER PROTEIN)-LIKE PROTEIN"/>
    <property type="match status" value="1"/>
</dbReference>
<evidence type="ECO:0000259" key="3">
    <source>
        <dbReference type="Pfam" id="PF18962"/>
    </source>
</evidence>
<evidence type="ECO:0000259" key="4">
    <source>
        <dbReference type="Pfam" id="PF25778"/>
    </source>
</evidence>
<dbReference type="InterPro" id="IPR052918">
    <property type="entry name" value="Motility_Chemotaxis_Reg"/>
</dbReference>